<organism evidence="2 3">
    <name type="scientific">Kitasatospora indigofera</name>
    <dbReference type="NCBI Taxonomy" id="67307"/>
    <lineage>
        <taxon>Bacteria</taxon>
        <taxon>Bacillati</taxon>
        <taxon>Actinomycetota</taxon>
        <taxon>Actinomycetes</taxon>
        <taxon>Kitasatosporales</taxon>
        <taxon>Streptomycetaceae</taxon>
        <taxon>Kitasatospora</taxon>
    </lineage>
</organism>
<gene>
    <name evidence="2" type="ORF">GCM10018781_14410</name>
</gene>
<reference evidence="2" key="1">
    <citation type="journal article" date="2014" name="Int. J. Syst. Evol. Microbiol.">
        <title>Complete genome sequence of Corynebacterium casei LMG S-19264T (=DSM 44701T), isolated from a smear-ripened cheese.</title>
        <authorList>
            <consortium name="US DOE Joint Genome Institute (JGI-PGF)"/>
            <person name="Walter F."/>
            <person name="Albersmeier A."/>
            <person name="Kalinowski J."/>
            <person name="Ruckert C."/>
        </authorList>
    </citation>
    <scope>NUCLEOTIDE SEQUENCE</scope>
    <source>
        <strain evidence="2">JCM 4646</strain>
    </source>
</reference>
<evidence type="ECO:0000313" key="2">
    <source>
        <dbReference type="EMBL" id="GHH64042.1"/>
    </source>
</evidence>
<sequence length="107" mass="11232">MSEGTVCVRDMAEEETSTRREAGGQMKARCVVWAGPTAVRDVVNGVTDDETTTRRCEAARGRYPSKGGASLRGTRKGACESPPYAAPPGRGPRNLPGARRAGPAEGV</sequence>
<name>A0A919KME1_9ACTN</name>
<proteinExistence type="predicted"/>
<evidence type="ECO:0000256" key="1">
    <source>
        <dbReference type="SAM" id="MobiDB-lite"/>
    </source>
</evidence>
<dbReference type="Proteomes" id="UP000617734">
    <property type="component" value="Unassembled WGS sequence"/>
</dbReference>
<comment type="caution">
    <text evidence="2">The sequence shown here is derived from an EMBL/GenBank/DDBJ whole genome shotgun (WGS) entry which is preliminary data.</text>
</comment>
<dbReference type="EMBL" id="BNBO01000005">
    <property type="protein sequence ID" value="GHH64042.1"/>
    <property type="molecule type" value="Genomic_DNA"/>
</dbReference>
<reference evidence="2" key="2">
    <citation type="submission" date="2020-09" db="EMBL/GenBank/DDBJ databases">
        <authorList>
            <person name="Sun Q."/>
            <person name="Ohkuma M."/>
        </authorList>
    </citation>
    <scope>NUCLEOTIDE SEQUENCE</scope>
    <source>
        <strain evidence="2">JCM 4646</strain>
    </source>
</reference>
<evidence type="ECO:0000313" key="3">
    <source>
        <dbReference type="Proteomes" id="UP000617734"/>
    </source>
</evidence>
<feature type="region of interest" description="Disordered" evidence="1">
    <location>
        <begin position="61"/>
        <end position="107"/>
    </location>
</feature>
<protein>
    <submittedName>
        <fullName evidence="2">Uncharacterized protein</fullName>
    </submittedName>
</protein>
<dbReference type="AlphaFoldDB" id="A0A919KME1"/>
<accession>A0A919KME1</accession>
<feature type="region of interest" description="Disordered" evidence="1">
    <location>
        <begin position="1"/>
        <end position="24"/>
    </location>
</feature>
<keyword evidence="3" id="KW-1185">Reference proteome</keyword>